<dbReference type="WBParaSite" id="ACRNAN_Path_845.g3254.t1">
    <property type="protein sequence ID" value="ACRNAN_Path_845.g3254.t1"/>
    <property type="gene ID" value="ACRNAN_Path_845.g3254"/>
</dbReference>
<organism evidence="8 9">
    <name type="scientific">Acrobeloides nanus</name>
    <dbReference type="NCBI Taxonomy" id="290746"/>
    <lineage>
        <taxon>Eukaryota</taxon>
        <taxon>Metazoa</taxon>
        <taxon>Ecdysozoa</taxon>
        <taxon>Nematoda</taxon>
        <taxon>Chromadorea</taxon>
        <taxon>Rhabditida</taxon>
        <taxon>Tylenchina</taxon>
        <taxon>Cephalobomorpha</taxon>
        <taxon>Cephaloboidea</taxon>
        <taxon>Cephalobidae</taxon>
        <taxon>Acrobeloides</taxon>
    </lineage>
</organism>
<dbReference type="Pfam" id="PF00271">
    <property type="entry name" value="Helicase_C"/>
    <property type="match status" value="1"/>
</dbReference>
<evidence type="ECO:0000256" key="3">
    <source>
        <dbReference type="ARBA" id="ARBA00022801"/>
    </source>
</evidence>
<reference evidence="9" key="1">
    <citation type="submission" date="2022-11" db="UniProtKB">
        <authorList>
            <consortium name="WormBaseParasite"/>
        </authorList>
    </citation>
    <scope>IDENTIFICATION</scope>
</reference>
<dbReference type="GO" id="GO:0003724">
    <property type="term" value="F:RNA helicase activity"/>
    <property type="evidence" value="ECO:0007669"/>
    <property type="project" value="UniProtKB-EC"/>
</dbReference>
<evidence type="ECO:0000256" key="2">
    <source>
        <dbReference type="ARBA" id="ARBA00022741"/>
    </source>
</evidence>
<evidence type="ECO:0000256" key="4">
    <source>
        <dbReference type="ARBA" id="ARBA00022806"/>
    </source>
</evidence>
<accession>A0A914CCA6</accession>
<dbReference type="SMART" id="SM00487">
    <property type="entry name" value="DEXDc"/>
    <property type="match status" value="1"/>
</dbReference>
<sequence length="483" mass="55258">MSPDQNFWEESNNNVVTDRDEDIVVTGLDAPPPELDTWGDAELKPKLIKNILKEKFVRPRKFQRIAIPLIMQGYDLKGHAEAGSGKTASFVIPIIHNIMSTKISLKKSDINAAFKQLTIKNSAEPYSVFIAPTRELANQAYSCFRTLSIRTKVHSILCIGGIPLKQIKNEINKGCDIICATPGRLIELIEKEIVKFDKLKFVVLDEIDKLFEMGYSAKNKCTEEDMRCLQKQECMYHQIQQILQSNGFPDKEERQTLVFSATFAQDTQKLVNKVLLKKTNCMVTNKKFELPNLRIQQEFIEVLTNNKLVLLLELLKKDTPDDDRNSNAKKGTQRNKTKENLKRTLIFVNLRSNVYKLTRYLQKNDINADGIERFNYQRQKTLDKFCQNKIQVLVSSDLCGRGIDVRGLTQVINYDIPKDKATYVHRIGRVGRVLEGQALSFFDPQQDQEHANYLVPVLQQTGANIPEYLIKAINNNRFGVSSL</sequence>
<dbReference type="PROSITE" id="PS51192">
    <property type="entry name" value="HELICASE_ATP_BIND_1"/>
    <property type="match status" value="1"/>
</dbReference>
<dbReference type="PANTHER" id="PTHR47958">
    <property type="entry name" value="ATP-DEPENDENT RNA HELICASE DBP3"/>
    <property type="match status" value="1"/>
</dbReference>
<dbReference type="PROSITE" id="PS51194">
    <property type="entry name" value="HELICASE_CTER"/>
    <property type="match status" value="1"/>
</dbReference>
<dbReference type="InterPro" id="IPR001650">
    <property type="entry name" value="Helicase_C-like"/>
</dbReference>
<dbReference type="GO" id="GO:0005524">
    <property type="term" value="F:ATP binding"/>
    <property type="evidence" value="ECO:0007669"/>
    <property type="project" value="UniProtKB-KW"/>
</dbReference>
<evidence type="ECO:0000259" key="7">
    <source>
        <dbReference type="PROSITE" id="PS51194"/>
    </source>
</evidence>
<evidence type="ECO:0000259" key="6">
    <source>
        <dbReference type="PROSITE" id="PS51192"/>
    </source>
</evidence>
<evidence type="ECO:0000256" key="5">
    <source>
        <dbReference type="ARBA" id="ARBA00022840"/>
    </source>
</evidence>
<dbReference type="AlphaFoldDB" id="A0A914CCA6"/>
<dbReference type="EC" id="3.6.4.13" evidence="1"/>
<protein>
    <recommendedName>
        <fullName evidence="1">RNA helicase</fullName>
        <ecNumber evidence="1">3.6.4.13</ecNumber>
    </recommendedName>
</protein>
<proteinExistence type="predicted"/>
<feature type="domain" description="Helicase C-terminal" evidence="7">
    <location>
        <begin position="333"/>
        <end position="473"/>
    </location>
</feature>
<dbReference type="CDD" id="cd18787">
    <property type="entry name" value="SF2_C_DEAD"/>
    <property type="match status" value="1"/>
</dbReference>
<dbReference type="GO" id="GO:0003676">
    <property type="term" value="F:nucleic acid binding"/>
    <property type="evidence" value="ECO:0007669"/>
    <property type="project" value="InterPro"/>
</dbReference>
<dbReference type="SMART" id="SM00490">
    <property type="entry name" value="HELICc"/>
    <property type="match status" value="1"/>
</dbReference>
<dbReference type="InterPro" id="IPR011545">
    <property type="entry name" value="DEAD/DEAH_box_helicase_dom"/>
</dbReference>
<dbReference type="SUPFAM" id="SSF52540">
    <property type="entry name" value="P-loop containing nucleoside triphosphate hydrolases"/>
    <property type="match status" value="1"/>
</dbReference>
<keyword evidence="4" id="KW-0347">Helicase</keyword>
<dbReference type="Pfam" id="PF00270">
    <property type="entry name" value="DEAD"/>
    <property type="match status" value="1"/>
</dbReference>
<keyword evidence="8" id="KW-1185">Reference proteome</keyword>
<evidence type="ECO:0000256" key="1">
    <source>
        <dbReference type="ARBA" id="ARBA00012552"/>
    </source>
</evidence>
<dbReference type="Proteomes" id="UP000887540">
    <property type="component" value="Unplaced"/>
</dbReference>
<dbReference type="GO" id="GO:0016787">
    <property type="term" value="F:hydrolase activity"/>
    <property type="evidence" value="ECO:0007669"/>
    <property type="project" value="UniProtKB-KW"/>
</dbReference>
<keyword evidence="3" id="KW-0378">Hydrolase</keyword>
<feature type="domain" description="Helicase ATP-binding" evidence="6">
    <location>
        <begin position="67"/>
        <end position="281"/>
    </location>
</feature>
<evidence type="ECO:0000313" key="9">
    <source>
        <dbReference type="WBParaSite" id="ACRNAN_Path_845.g3254.t1"/>
    </source>
</evidence>
<dbReference type="InterPro" id="IPR014001">
    <property type="entry name" value="Helicase_ATP-bd"/>
</dbReference>
<keyword evidence="2" id="KW-0547">Nucleotide-binding</keyword>
<name>A0A914CCA6_9BILA</name>
<evidence type="ECO:0000313" key="8">
    <source>
        <dbReference type="Proteomes" id="UP000887540"/>
    </source>
</evidence>
<dbReference type="Gene3D" id="3.40.50.300">
    <property type="entry name" value="P-loop containing nucleotide triphosphate hydrolases"/>
    <property type="match status" value="2"/>
</dbReference>
<dbReference type="InterPro" id="IPR027417">
    <property type="entry name" value="P-loop_NTPase"/>
</dbReference>
<keyword evidence="5" id="KW-0067">ATP-binding</keyword>